<dbReference type="Proteomes" id="UP000600918">
    <property type="component" value="Unassembled WGS sequence"/>
</dbReference>
<organism evidence="1 2">
    <name type="scientific">Vespula pensylvanica</name>
    <name type="common">Western yellow jacket</name>
    <name type="synonym">Wasp</name>
    <dbReference type="NCBI Taxonomy" id="30213"/>
    <lineage>
        <taxon>Eukaryota</taxon>
        <taxon>Metazoa</taxon>
        <taxon>Ecdysozoa</taxon>
        <taxon>Arthropoda</taxon>
        <taxon>Hexapoda</taxon>
        <taxon>Insecta</taxon>
        <taxon>Pterygota</taxon>
        <taxon>Neoptera</taxon>
        <taxon>Endopterygota</taxon>
        <taxon>Hymenoptera</taxon>
        <taxon>Apocrita</taxon>
        <taxon>Aculeata</taxon>
        <taxon>Vespoidea</taxon>
        <taxon>Vespidae</taxon>
        <taxon>Vespinae</taxon>
        <taxon>Vespula</taxon>
    </lineage>
</organism>
<evidence type="ECO:0000313" key="1">
    <source>
        <dbReference type="EMBL" id="KAF7435792.1"/>
    </source>
</evidence>
<accession>A0A834PD36</accession>
<name>A0A834PD36_VESPE</name>
<dbReference type="AlphaFoldDB" id="A0A834PD36"/>
<dbReference type="EMBL" id="JACSDY010000002">
    <property type="protein sequence ID" value="KAF7435792.1"/>
    <property type="molecule type" value="Genomic_DNA"/>
</dbReference>
<keyword evidence="2" id="KW-1185">Reference proteome</keyword>
<comment type="caution">
    <text evidence="1">The sequence shown here is derived from an EMBL/GenBank/DDBJ whole genome shotgun (WGS) entry which is preliminary data.</text>
</comment>
<evidence type="ECO:0000313" key="2">
    <source>
        <dbReference type="Proteomes" id="UP000600918"/>
    </source>
</evidence>
<proteinExistence type="predicted"/>
<gene>
    <name evidence="1" type="ORF">H0235_003983</name>
</gene>
<protein>
    <submittedName>
        <fullName evidence="1">Uncharacterized protein</fullName>
    </submittedName>
</protein>
<sequence length="104" mass="10877">MPGNDRATIYPCHSSKLRNTKKKNCFVKTHGDYVLSLDLSNCLGPLKSRRPICGQKDIACCRLRVEASAATAVEAATAAAAAEAATATAAAVGAVVKWIPFSAL</sequence>
<reference evidence="1" key="1">
    <citation type="journal article" date="2020" name="G3 (Bethesda)">
        <title>High-Quality Assemblies for Three Invasive Social Wasps from the &lt;i&gt;Vespula&lt;/i&gt; Genus.</title>
        <authorList>
            <person name="Harrop T.W.R."/>
            <person name="Guhlin J."/>
            <person name="McLaughlin G.M."/>
            <person name="Permina E."/>
            <person name="Stockwell P."/>
            <person name="Gilligan J."/>
            <person name="Le Lec M.F."/>
            <person name="Gruber M.A.M."/>
            <person name="Quinn O."/>
            <person name="Lovegrove M."/>
            <person name="Duncan E.J."/>
            <person name="Remnant E.J."/>
            <person name="Van Eeckhoven J."/>
            <person name="Graham B."/>
            <person name="Knapp R.A."/>
            <person name="Langford K.W."/>
            <person name="Kronenberg Z."/>
            <person name="Press M.O."/>
            <person name="Eacker S.M."/>
            <person name="Wilson-Rankin E.E."/>
            <person name="Purcell J."/>
            <person name="Lester P.J."/>
            <person name="Dearden P.K."/>
        </authorList>
    </citation>
    <scope>NUCLEOTIDE SEQUENCE</scope>
    <source>
        <strain evidence="1">Volc-1</strain>
    </source>
</reference>